<proteinExistence type="inferred from homology"/>
<comment type="cofactor">
    <cofactor evidence="1">
        <name>Cu cation</name>
        <dbReference type="ChEBI" id="CHEBI:23378"/>
    </cofactor>
</comment>
<dbReference type="Gene3D" id="2.60.40.200">
    <property type="entry name" value="Superoxide dismutase, copper/zinc binding domain"/>
    <property type="match status" value="1"/>
</dbReference>
<keyword evidence="5" id="KW-0479">Metal-binding</keyword>
<dbReference type="PANTHER" id="PTHR10003">
    <property type="entry name" value="SUPEROXIDE DISMUTASE CU-ZN -RELATED"/>
    <property type="match status" value="1"/>
</dbReference>
<evidence type="ECO:0000256" key="5">
    <source>
        <dbReference type="ARBA" id="ARBA00022723"/>
    </source>
</evidence>
<evidence type="ECO:0000256" key="9">
    <source>
        <dbReference type="ARBA" id="ARBA00023008"/>
    </source>
</evidence>
<evidence type="ECO:0000256" key="8">
    <source>
        <dbReference type="ARBA" id="ARBA00023002"/>
    </source>
</evidence>
<dbReference type="Pfam" id="PF00080">
    <property type="entry name" value="Sod_Cu"/>
    <property type="match status" value="1"/>
</dbReference>
<accession>T1KY55</accession>
<feature type="compositionally biased region" description="Pro residues" evidence="12">
    <location>
        <begin position="14"/>
        <end position="26"/>
    </location>
</feature>
<dbReference type="GO" id="GO:0005507">
    <property type="term" value="F:copper ion binding"/>
    <property type="evidence" value="ECO:0007669"/>
    <property type="project" value="InterPro"/>
</dbReference>
<evidence type="ECO:0000256" key="4">
    <source>
        <dbReference type="ARBA" id="ARBA00012682"/>
    </source>
</evidence>
<dbReference type="EnsemblMetazoa" id="tetur26g02520.1">
    <property type="protein sequence ID" value="tetur26g02520.1"/>
    <property type="gene ID" value="tetur26g02520"/>
</dbReference>
<dbReference type="STRING" id="32264.T1KY55"/>
<keyword evidence="7" id="KW-0049">Antioxidant</keyword>
<evidence type="ECO:0000256" key="12">
    <source>
        <dbReference type="SAM" id="MobiDB-lite"/>
    </source>
</evidence>
<evidence type="ECO:0000256" key="3">
    <source>
        <dbReference type="ARBA" id="ARBA00010457"/>
    </source>
</evidence>
<dbReference type="AlphaFoldDB" id="T1KY55"/>
<name>T1KY55_TETUR</name>
<dbReference type="GO" id="GO:0004784">
    <property type="term" value="F:superoxide dismutase activity"/>
    <property type="evidence" value="ECO:0007669"/>
    <property type="project" value="UniProtKB-EC"/>
</dbReference>
<feature type="region of interest" description="Disordered" evidence="12">
    <location>
        <begin position="234"/>
        <end position="253"/>
    </location>
</feature>
<dbReference type="EMBL" id="CAEY01000699">
    <property type="status" value="NOT_ANNOTATED_CDS"/>
    <property type="molecule type" value="Genomic_DNA"/>
</dbReference>
<dbReference type="EC" id="1.15.1.1" evidence="4"/>
<evidence type="ECO:0000256" key="10">
    <source>
        <dbReference type="ARBA" id="ARBA00023157"/>
    </source>
</evidence>
<comment type="cofactor">
    <cofactor evidence="2">
        <name>Zn(2+)</name>
        <dbReference type="ChEBI" id="CHEBI:29105"/>
    </cofactor>
</comment>
<evidence type="ECO:0000259" key="13">
    <source>
        <dbReference type="Pfam" id="PF00080"/>
    </source>
</evidence>
<evidence type="ECO:0000313" key="15">
    <source>
        <dbReference type="Proteomes" id="UP000015104"/>
    </source>
</evidence>
<reference evidence="15" key="1">
    <citation type="submission" date="2011-08" db="EMBL/GenBank/DDBJ databases">
        <authorList>
            <person name="Rombauts S."/>
        </authorList>
    </citation>
    <scope>NUCLEOTIDE SEQUENCE</scope>
    <source>
        <strain evidence="15">London</strain>
    </source>
</reference>
<dbReference type="InterPro" id="IPR001424">
    <property type="entry name" value="SOD_Cu_Zn_dom"/>
</dbReference>
<feature type="compositionally biased region" description="Basic and acidic residues" evidence="12">
    <location>
        <begin position="234"/>
        <end position="247"/>
    </location>
</feature>
<evidence type="ECO:0000256" key="6">
    <source>
        <dbReference type="ARBA" id="ARBA00022833"/>
    </source>
</evidence>
<keyword evidence="9" id="KW-0186">Copper</keyword>
<evidence type="ECO:0000313" key="14">
    <source>
        <dbReference type="EnsemblMetazoa" id="tetur26g02520.1"/>
    </source>
</evidence>
<keyword evidence="15" id="KW-1185">Reference proteome</keyword>
<dbReference type="CDD" id="cd00305">
    <property type="entry name" value="Cu-Zn_Superoxide_Dismutase"/>
    <property type="match status" value="1"/>
</dbReference>
<sequence length="265" mass="28873">MTDHNNYWKINPQGYPPSAYPSPQPFPSSSTSPFGPTPGLPSLSLSIPFSAQPPLSAFEAKYDLPGPANFADSTATFDNGIGWVPRYPNFVFPPSYYFPTTGHPYSYHRNRIARGIADIRGSENKITGSISFEQEDNNNVIIRGKILGLPPGAHGMHILEKPLTGNDCSSAGDHYNPQKTEHGGKHDWVRHIGDLGNIFADRDGVTYFDLNDQIISLIGGYSILNRTIVITEKPDDLGRSGDPESKRTGNSGPAIACGLIQLAKY</sequence>
<evidence type="ECO:0000256" key="11">
    <source>
        <dbReference type="ARBA" id="ARBA00049204"/>
    </source>
</evidence>
<protein>
    <recommendedName>
        <fullName evidence="4">superoxide dismutase</fullName>
        <ecNumber evidence="4">1.15.1.1</ecNumber>
    </recommendedName>
</protein>
<dbReference type="InterPro" id="IPR036423">
    <property type="entry name" value="SOD-like_Cu/Zn_dom_sf"/>
</dbReference>
<dbReference type="SUPFAM" id="SSF49329">
    <property type="entry name" value="Cu,Zn superoxide dismutase-like"/>
    <property type="match status" value="1"/>
</dbReference>
<dbReference type="Proteomes" id="UP000015104">
    <property type="component" value="Unassembled WGS sequence"/>
</dbReference>
<evidence type="ECO:0000256" key="1">
    <source>
        <dbReference type="ARBA" id="ARBA00001935"/>
    </source>
</evidence>
<feature type="domain" description="Superoxide dismutase copper/zinc binding" evidence="13">
    <location>
        <begin position="127"/>
        <end position="260"/>
    </location>
</feature>
<dbReference type="eggNOG" id="KOG0441">
    <property type="taxonomic scope" value="Eukaryota"/>
</dbReference>
<reference evidence="14" key="2">
    <citation type="submission" date="2015-06" db="UniProtKB">
        <authorList>
            <consortium name="EnsemblMetazoa"/>
        </authorList>
    </citation>
    <scope>IDENTIFICATION</scope>
</reference>
<dbReference type="HOGENOM" id="CLU_898131_0_0_1"/>
<organism evidence="14 15">
    <name type="scientific">Tetranychus urticae</name>
    <name type="common">Two-spotted spider mite</name>
    <dbReference type="NCBI Taxonomy" id="32264"/>
    <lineage>
        <taxon>Eukaryota</taxon>
        <taxon>Metazoa</taxon>
        <taxon>Ecdysozoa</taxon>
        <taxon>Arthropoda</taxon>
        <taxon>Chelicerata</taxon>
        <taxon>Arachnida</taxon>
        <taxon>Acari</taxon>
        <taxon>Acariformes</taxon>
        <taxon>Trombidiformes</taxon>
        <taxon>Prostigmata</taxon>
        <taxon>Eleutherengona</taxon>
        <taxon>Raphignathae</taxon>
        <taxon>Tetranychoidea</taxon>
        <taxon>Tetranychidae</taxon>
        <taxon>Tetranychus</taxon>
    </lineage>
</organism>
<keyword evidence="6" id="KW-0862">Zinc</keyword>
<feature type="region of interest" description="Disordered" evidence="12">
    <location>
        <begin position="12"/>
        <end position="37"/>
    </location>
</feature>
<evidence type="ECO:0000256" key="7">
    <source>
        <dbReference type="ARBA" id="ARBA00022862"/>
    </source>
</evidence>
<keyword evidence="10" id="KW-1015">Disulfide bond</keyword>
<keyword evidence="8" id="KW-0560">Oxidoreductase</keyword>
<dbReference type="PRINTS" id="PR00068">
    <property type="entry name" value="CUZNDISMTASE"/>
</dbReference>
<evidence type="ECO:0000256" key="2">
    <source>
        <dbReference type="ARBA" id="ARBA00001947"/>
    </source>
</evidence>
<dbReference type="InterPro" id="IPR024134">
    <property type="entry name" value="SOD_Cu/Zn_/chaperone"/>
</dbReference>
<comment type="catalytic activity">
    <reaction evidence="11">
        <text>2 superoxide + 2 H(+) = H2O2 + O2</text>
        <dbReference type="Rhea" id="RHEA:20696"/>
        <dbReference type="ChEBI" id="CHEBI:15378"/>
        <dbReference type="ChEBI" id="CHEBI:15379"/>
        <dbReference type="ChEBI" id="CHEBI:16240"/>
        <dbReference type="ChEBI" id="CHEBI:18421"/>
        <dbReference type="EC" id="1.15.1.1"/>
    </reaction>
</comment>
<dbReference type="FunFam" id="2.60.40.200:FF:000013">
    <property type="entry name" value="Superoxide dismutase [Cu-Zn]"/>
    <property type="match status" value="1"/>
</dbReference>
<comment type="similarity">
    <text evidence="3">Belongs to the Cu-Zn superoxide dismutase family.</text>
</comment>